<evidence type="ECO:0000259" key="2">
    <source>
        <dbReference type="Pfam" id="PF01757"/>
    </source>
</evidence>
<dbReference type="OrthoDB" id="9796461at2"/>
<reference evidence="4" key="1">
    <citation type="submission" date="2017-05" db="EMBL/GenBank/DDBJ databases">
        <authorList>
            <person name="Ray J."/>
            <person name="Price M."/>
            <person name="Deutschbauer A."/>
        </authorList>
    </citation>
    <scope>NUCLEOTIDE SEQUENCE [LARGE SCALE GENOMIC DNA]</scope>
    <source>
        <strain evidence="4">DSM 19842</strain>
    </source>
</reference>
<evidence type="ECO:0000313" key="4">
    <source>
        <dbReference type="Proteomes" id="UP000266292"/>
    </source>
</evidence>
<proteinExistence type="predicted"/>
<name>A0A1X9YS41_9BACT</name>
<keyword evidence="1" id="KW-1133">Transmembrane helix</keyword>
<dbReference type="Proteomes" id="UP000266292">
    <property type="component" value="Chromosome"/>
</dbReference>
<feature type="transmembrane region" description="Helical" evidence="1">
    <location>
        <begin position="31"/>
        <end position="51"/>
    </location>
</feature>
<dbReference type="STRING" id="709015.GCA_000472485_01921"/>
<accession>A0A1X9YS41</accession>
<sequence length="394" mass="43780">MYLCRLLLQASVRPEAGRRTFMNLKLTRQGYMVQLDGLRAIAVTAVVLFHWTPEVKQTGFGGLGVQLFFVLSGYLITGILLDARTKAEALGVAKKQVVRSFYARRFLRIFPLYYLVVILAALLGSVNIQRYLGWHLSYLSNIAIFREGHWIGEASHLWSLAVEEQFYLLWPFVILFTPRRHLFVTMGGFILLAPAFKLACLLLEVGGSRAGVLPISSLHYLGAGALLALCEKSRSFRGDARRRDKFAAWIQAGGVAGLVIFGVLQLTPGLLKSMPVLGVCRDFAVISLFSSITFGAAQGFKGIAGRLLSSRPMRYVGQISYGLYLFHNFVPYFTERLLQQLGVGTVNRPLLLTVEALVLVGLSVASWHLFEKKLNRYKDSFPYVAVPAKAVGQP</sequence>
<keyword evidence="1" id="KW-0472">Membrane</keyword>
<dbReference type="GO" id="GO:0016747">
    <property type="term" value="F:acyltransferase activity, transferring groups other than amino-acyl groups"/>
    <property type="evidence" value="ECO:0007669"/>
    <property type="project" value="InterPro"/>
</dbReference>
<organism evidence="3 4">
    <name type="scientific">Pontibacter actiniarum</name>
    <dbReference type="NCBI Taxonomy" id="323450"/>
    <lineage>
        <taxon>Bacteria</taxon>
        <taxon>Pseudomonadati</taxon>
        <taxon>Bacteroidota</taxon>
        <taxon>Cytophagia</taxon>
        <taxon>Cytophagales</taxon>
        <taxon>Hymenobacteraceae</taxon>
        <taxon>Pontibacter</taxon>
    </lineage>
</organism>
<feature type="transmembrane region" description="Helical" evidence="1">
    <location>
        <begin position="249"/>
        <end position="271"/>
    </location>
</feature>
<keyword evidence="1" id="KW-0812">Transmembrane</keyword>
<dbReference type="PANTHER" id="PTHR23028">
    <property type="entry name" value="ACETYLTRANSFERASE"/>
    <property type="match status" value="1"/>
</dbReference>
<feature type="domain" description="Acyltransferase 3" evidence="2">
    <location>
        <begin position="34"/>
        <end position="365"/>
    </location>
</feature>
<gene>
    <name evidence="3" type="ORF">CA264_09535</name>
</gene>
<feature type="transmembrane region" description="Helical" evidence="1">
    <location>
        <begin position="63"/>
        <end position="85"/>
    </location>
</feature>
<dbReference type="PANTHER" id="PTHR23028:SF53">
    <property type="entry name" value="ACYL_TRANSF_3 DOMAIN-CONTAINING PROTEIN"/>
    <property type="match status" value="1"/>
</dbReference>
<dbReference type="Pfam" id="PF01757">
    <property type="entry name" value="Acyl_transf_3"/>
    <property type="match status" value="1"/>
</dbReference>
<dbReference type="AlphaFoldDB" id="A0A1X9YS41"/>
<keyword evidence="4" id="KW-1185">Reference proteome</keyword>
<feature type="transmembrane region" description="Helical" evidence="1">
    <location>
        <begin position="283"/>
        <end position="300"/>
    </location>
</feature>
<evidence type="ECO:0000313" key="3">
    <source>
        <dbReference type="EMBL" id="ARS35661.1"/>
    </source>
</evidence>
<dbReference type="KEGG" id="pact:CA264_09535"/>
<dbReference type="GO" id="GO:0000271">
    <property type="term" value="P:polysaccharide biosynthetic process"/>
    <property type="evidence" value="ECO:0007669"/>
    <property type="project" value="TreeGrafter"/>
</dbReference>
<dbReference type="InterPro" id="IPR002656">
    <property type="entry name" value="Acyl_transf_3_dom"/>
</dbReference>
<evidence type="ECO:0000256" key="1">
    <source>
        <dbReference type="SAM" id="Phobius"/>
    </source>
</evidence>
<feature type="transmembrane region" description="Helical" evidence="1">
    <location>
        <begin position="312"/>
        <end position="330"/>
    </location>
</feature>
<dbReference type="GO" id="GO:0016020">
    <property type="term" value="C:membrane"/>
    <property type="evidence" value="ECO:0007669"/>
    <property type="project" value="TreeGrafter"/>
</dbReference>
<feature type="transmembrane region" description="Helical" evidence="1">
    <location>
        <begin position="350"/>
        <end position="370"/>
    </location>
</feature>
<protein>
    <recommendedName>
        <fullName evidence="2">Acyltransferase 3 domain-containing protein</fullName>
    </recommendedName>
</protein>
<dbReference type="InterPro" id="IPR050879">
    <property type="entry name" value="Acyltransferase_3"/>
</dbReference>
<feature type="transmembrane region" description="Helical" evidence="1">
    <location>
        <begin position="106"/>
        <end position="128"/>
    </location>
</feature>
<feature type="transmembrane region" description="Helical" evidence="1">
    <location>
        <begin position="183"/>
        <end position="205"/>
    </location>
</feature>
<dbReference type="EMBL" id="CP021235">
    <property type="protein sequence ID" value="ARS35661.1"/>
    <property type="molecule type" value="Genomic_DNA"/>
</dbReference>